<dbReference type="InterPro" id="IPR002661">
    <property type="entry name" value="Ribosome_recyc_fac"/>
</dbReference>
<dbReference type="NCBIfam" id="TIGR00496">
    <property type="entry name" value="frr"/>
    <property type="match status" value="1"/>
</dbReference>
<evidence type="ECO:0000313" key="6">
    <source>
        <dbReference type="Proteomes" id="UP001479436"/>
    </source>
</evidence>
<evidence type="ECO:0000313" key="5">
    <source>
        <dbReference type="EMBL" id="KAK9681325.1"/>
    </source>
</evidence>
<proteinExistence type="inferred from homology"/>
<name>A0ABR2VMQ9_9FUNG</name>
<dbReference type="PANTHER" id="PTHR20982:SF3">
    <property type="entry name" value="MITOCHONDRIAL RIBOSOME RECYCLING FACTOR PSEUDO 1"/>
    <property type="match status" value="1"/>
</dbReference>
<dbReference type="PANTHER" id="PTHR20982">
    <property type="entry name" value="RIBOSOME RECYCLING FACTOR"/>
    <property type="match status" value="1"/>
</dbReference>
<evidence type="ECO:0000259" key="4">
    <source>
        <dbReference type="Pfam" id="PF01765"/>
    </source>
</evidence>
<keyword evidence="6" id="KW-1185">Reference proteome</keyword>
<dbReference type="SUPFAM" id="SSF55194">
    <property type="entry name" value="Ribosome recycling factor, RRF"/>
    <property type="match status" value="1"/>
</dbReference>
<organism evidence="5 6">
    <name type="scientific">Basidiobolus ranarum</name>
    <dbReference type="NCBI Taxonomy" id="34480"/>
    <lineage>
        <taxon>Eukaryota</taxon>
        <taxon>Fungi</taxon>
        <taxon>Fungi incertae sedis</taxon>
        <taxon>Zoopagomycota</taxon>
        <taxon>Entomophthoromycotina</taxon>
        <taxon>Basidiobolomycetes</taxon>
        <taxon>Basidiobolales</taxon>
        <taxon>Basidiobolaceae</taxon>
        <taxon>Basidiobolus</taxon>
    </lineage>
</organism>
<dbReference type="InterPro" id="IPR036191">
    <property type="entry name" value="RRF_sf"/>
</dbReference>
<sequence length="258" mass="28657">MSFLYRAVRPLSAISSRVVTFNSCRVGALALPRHVNSVNYEFQQQRNYAKKKAGKAEKKGKKGDDVEVGSDATAVSEFDISKVEAKFLDSVEALKREFNSMRVGRANPAILDTVVVAVNDGAFPLNQLAQVSVKDPQTLIVNVYDSESISAVDKAIRIAGLNLNPVIDNKIIRVPIPKLNKEFRENLIKMAGKTTEKAKMSVRNVRQDALKQVKKEKNNGVSEDDIKKLEKKVQTIVDKVTKDIEDILKAKSNEIMKS</sequence>
<dbReference type="CDD" id="cd00520">
    <property type="entry name" value="RRF"/>
    <property type="match status" value="1"/>
</dbReference>
<evidence type="ECO:0000256" key="3">
    <source>
        <dbReference type="ARBA" id="ARBA00024909"/>
    </source>
</evidence>
<comment type="caution">
    <text evidence="5">The sequence shown here is derived from an EMBL/GenBank/DDBJ whole genome shotgun (WGS) entry which is preliminary data.</text>
</comment>
<reference evidence="5 6" key="1">
    <citation type="submission" date="2023-04" db="EMBL/GenBank/DDBJ databases">
        <title>Genome of Basidiobolus ranarum AG-B5.</title>
        <authorList>
            <person name="Stajich J.E."/>
            <person name="Carter-House D."/>
            <person name="Gryganskyi A."/>
        </authorList>
    </citation>
    <scope>NUCLEOTIDE SEQUENCE [LARGE SCALE GENOMIC DNA]</scope>
    <source>
        <strain evidence="5 6">AG-B5</strain>
    </source>
</reference>
<accession>A0ABR2VMQ9</accession>
<comment type="similarity">
    <text evidence="1">Belongs to the RRF family.</text>
</comment>
<keyword evidence="2" id="KW-0648">Protein biosynthesis</keyword>
<dbReference type="EMBL" id="JASJQH010009091">
    <property type="protein sequence ID" value="KAK9681325.1"/>
    <property type="molecule type" value="Genomic_DNA"/>
</dbReference>
<dbReference type="Pfam" id="PF01765">
    <property type="entry name" value="RRF"/>
    <property type="match status" value="1"/>
</dbReference>
<dbReference type="HAMAP" id="MF_00040">
    <property type="entry name" value="RRF"/>
    <property type="match status" value="1"/>
</dbReference>
<dbReference type="InterPro" id="IPR023584">
    <property type="entry name" value="Ribosome_recyc_fac_dom"/>
</dbReference>
<dbReference type="Gene3D" id="1.10.132.20">
    <property type="entry name" value="Ribosome-recycling factor"/>
    <property type="match status" value="1"/>
</dbReference>
<protein>
    <recommendedName>
        <fullName evidence="4">Ribosome recycling factor domain-containing protein</fullName>
    </recommendedName>
</protein>
<gene>
    <name evidence="5" type="ORF">K7432_015673</name>
</gene>
<dbReference type="Proteomes" id="UP001479436">
    <property type="component" value="Unassembled WGS sequence"/>
</dbReference>
<evidence type="ECO:0000256" key="2">
    <source>
        <dbReference type="ARBA" id="ARBA00022917"/>
    </source>
</evidence>
<comment type="function">
    <text evidence="3">Necessary for protein synthesis in mitochondria. Functions as a ribosome recycling factor in mitochondria.</text>
</comment>
<evidence type="ECO:0000256" key="1">
    <source>
        <dbReference type="ARBA" id="ARBA00005912"/>
    </source>
</evidence>
<feature type="domain" description="Ribosome recycling factor" evidence="4">
    <location>
        <begin position="94"/>
        <end position="256"/>
    </location>
</feature>
<dbReference type="Gene3D" id="3.30.1360.40">
    <property type="match status" value="1"/>
</dbReference>